<dbReference type="EMBL" id="MF780605">
    <property type="protein sequence ID" value="AWO77114.1"/>
    <property type="molecule type" value="Genomic_DNA"/>
</dbReference>
<evidence type="ECO:0000256" key="1">
    <source>
        <dbReference type="SAM" id="MobiDB-lite"/>
    </source>
</evidence>
<organism evidence="2 3">
    <name type="scientific">Tree shrew adenovirus serotype 1</name>
    <name type="common">TSAdV-1</name>
    <name type="synonym">Tupaia adenovirus 1</name>
    <dbReference type="NCBI Taxonomy" id="47680"/>
    <lineage>
        <taxon>Viruses</taxon>
        <taxon>Varidnaviria</taxon>
        <taxon>Bamfordvirae</taxon>
        <taxon>Preplasmiviricota</taxon>
        <taxon>Polisuviricotina</taxon>
        <taxon>Pharingeaviricetes</taxon>
        <taxon>Rowavirales</taxon>
        <taxon>Adenoviridae</taxon>
        <taxon>Mastadenovirus</taxon>
        <taxon>Mastadenovirus tupaiae</taxon>
        <taxon>Tree shrew mastadenovirus A</taxon>
    </lineage>
</organism>
<reference evidence="2 3" key="1">
    <citation type="submission" date="2017-08" db="EMBL/GenBank/DDBJ databases">
        <title>The genome of a new adenovirus from tree shrew.</title>
        <authorList>
            <person name="Song Q."/>
            <person name="Sun X."/>
            <person name="Dai J."/>
        </authorList>
    </citation>
    <scope>NUCLEOTIDE SEQUENCE [LARGE SCALE GENOMIC DNA]</scope>
    <source>
        <strain evidence="2">KM</strain>
    </source>
</reference>
<evidence type="ECO:0000313" key="2">
    <source>
        <dbReference type="EMBL" id="AWO77114.1"/>
    </source>
</evidence>
<sequence length="135" mass="15282">MPPKNQAPPKPKRAPRVVPAEENLDEDSDISTMSEDLSEEEEELPPPLPPKKKAASKSRWDQLAKTPHSSPIGKQPRSYKSWRKYKAGILTALTESEGDYSFVRRYVLFHHGVAIPKSVIYYYNSCRRLGQGSQS</sequence>
<organismHost>
    <name type="scientific">Tupaiidae</name>
    <name type="common">tree shrews</name>
    <dbReference type="NCBI Taxonomy" id="9393"/>
</organismHost>
<proteinExistence type="predicted"/>
<accession>A0A2U9AGA4</accession>
<evidence type="ECO:0000313" key="3">
    <source>
        <dbReference type="Proteomes" id="UP000319740"/>
    </source>
</evidence>
<feature type="region of interest" description="Disordered" evidence="1">
    <location>
        <begin position="1"/>
        <end position="77"/>
    </location>
</feature>
<dbReference type="Proteomes" id="UP000319740">
    <property type="component" value="Segment"/>
</dbReference>
<protein>
    <submittedName>
        <fullName evidence="2">22K</fullName>
    </submittedName>
</protein>
<name>A0A2U9AGA4_ADET1</name>